<reference evidence="7" key="1">
    <citation type="journal article" date="2010" name="Stand. Genomic Sci.">
        <title>Complete genome sequence of 'Thermobaculum terrenum' type strain (YNP1).</title>
        <authorList>
            <person name="Kiss H."/>
            <person name="Cleland D."/>
            <person name="Lapidus A."/>
            <person name="Lucas S."/>
            <person name="Glavina Del Rio T."/>
            <person name="Nolan M."/>
            <person name="Tice H."/>
            <person name="Han C."/>
            <person name="Goodwin L."/>
            <person name="Pitluck S."/>
            <person name="Liolios K."/>
            <person name="Ivanova N."/>
            <person name="Mavromatis K."/>
            <person name="Ovchinnikova G."/>
            <person name="Pati A."/>
            <person name="Chen A."/>
            <person name="Palaniappan K."/>
            <person name="Land M."/>
            <person name="Hauser L."/>
            <person name="Chang Y."/>
            <person name="Jeffries C."/>
            <person name="Lu M."/>
            <person name="Brettin T."/>
            <person name="Detter J."/>
            <person name="Goker M."/>
            <person name="Tindall B."/>
            <person name="Beck B."/>
            <person name="McDermott T."/>
            <person name="Woyke T."/>
            <person name="Bristow J."/>
            <person name="Eisen J."/>
            <person name="Markowitz V."/>
            <person name="Hugenholtz P."/>
            <person name="Kyrpides N."/>
            <person name="Klenk H."/>
            <person name="Cheng J."/>
        </authorList>
    </citation>
    <scope>NUCLEOTIDE SEQUENCE [LARGE SCALE GENOMIC DNA]</scope>
    <source>
        <strain evidence="7">ATCC BAA-798 / YNP1</strain>
    </source>
</reference>
<evidence type="ECO:0000259" key="5">
    <source>
        <dbReference type="PROSITE" id="PS50093"/>
    </source>
</evidence>
<proteinExistence type="predicted"/>
<evidence type="ECO:0000259" key="4">
    <source>
        <dbReference type="PROSITE" id="PS50022"/>
    </source>
</evidence>
<dbReference type="Pfam" id="PF13229">
    <property type="entry name" value="Beta_helix"/>
    <property type="match status" value="1"/>
</dbReference>
<dbReference type="Pfam" id="PF22633">
    <property type="entry name" value="F5_F8_type_C_2"/>
    <property type="match status" value="1"/>
</dbReference>
<evidence type="ECO:0000256" key="1">
    <source>
        <dbReference type="ARBA" id="ARBA00004906"/>
    </source>
</evidence>
<dbReference type="PROSITE" id="PS50022">
    <property type="entry name" value="FA58C_3"/>
    <property type="match status" value="1"/>
</dbReference>
<dbReference type="PANTHER" id="PTHR22990:SF15">
    <property type="entry name" value="F-BOX ONLY PROTEIN 10"/>
    <property type="match status" value="1"/>
</dbReference>
<dbReference type="NCBIfam" id="NF038128">
    <property type="entry name" value="choice_anch_J"/>
    <property type="match status" value="1"/>
</dbReference>
<protein>
    <submittedName>
        <fullName evidence="6">PKD domain containing protein</fullName>
    </submittedName>
</protein>
<dbReference type="InterPro" id="IPR013783">
    <property type="entry name" value="Ig-like_fold"/>
</dbReference>
<dbReference type="SUPFAM" id="SSF49299">
    <property type="entry name" value="PKD domain"/>
    <property type="match status" value="1"/>
</dbReference>
<dbReference type="GO" id="GO:0006511">
    <property type="term" value="P:ubiquitin-dependent protein catabolic process"/>
    <property type="evidence" value="ECO:0007669"/>
    <property type="project" value="TreeGrafter"/>
</dbReference>
<dbReference type="EMBL" id="CP001825">
    <property type="protein sequence ID" value="ACZ42057.1"/>
    <property type="molecule type" value="Genomic_DNA"/>
</dbReference>
<evidence type="ECO:0000313" key="7">
    <source>
        <dbReference type="Proteomes" id="UP000000323"/>
    </source>
</evidence>
<dbReference type="InterPro" id="IPR012334">
    <property type="entry name" value="Pectin_lyas_fold"/>
</dbReference>
<dbReference type="InterPro" id="IPR000421">
    <property type="entry name" value="FA58C"/>
</dbReference>
<keyword evidence="2" id="KW-0677">Repeat</keyword>
<dbReference type="InterPro" id="IPR022441">
    <property type="entry name" value="Para_beta_helix_rpt-2"/>
</dbReference>
<dbReference type="Proteomes" id="UP000000323">
    <property type="component" value="Chromosome 1"/>
</dbReference>
<dbReference type="SUPFAM" id="SSF51126">
    <property type="entry name" value="Pectin lyase-like"/>
    <property type="match status" value="2"/>
</dbReference>
<dbReference type="PANTHER" id="PTHR22990">
    <property type="entry name" value="F-BOX ONLY PROTEIN"/>
    <property type="match status" value="1"/>
</dbReference>
<dbReference type="eggNOG" id="COG3291">
    <property type="taxonomic scope" value="Bacteria"/>
</dbReference>
<dbReference type="PROSITE" id="PS50093">
    <property type="entry name" value="PKD"/>
    <property type="match status" value="1"/>
</dbReference>
<dbReference type="Gene3D" id="2.60.120.260">
    <property type="entry name" value="Galactose-binding domain-like"/>
    <property type="match status" value="4"/>
</dbReference>
<evidence type="ECO:0000313" key="6">
    <source>
        <dbReference type="EMBL" id="ACZ42057.1"/>
    </source>
</evidence>
<dbReference type="Gene3D" id="2.160.20.10">
    <property type="entry name" value="Single-stranded right-handed beta-helix, Pectin lyase-like"/>
    <property type="match status" value="2"/>
</dbReference>
<dbReference type="STRING" id="525904.Tter_1143"/>
<gene>
    <name evidence="6" type="ordered locus">Tter_1143</name>
</gene>
<evidence type="ECO:0000256" key="2">
    <source>
        <dbReference type="ARBA" id="ARBA00022737"/>
    </source>
</evidence>
<dbReference type="SMART" id="SM00089">
    <property type="entry name" value="PKD"/>
    <property type="match status" value="1"/>
</dbReference>
<dbReference type="InterPro" id="IPR051550">
    <property type="entry name" value="SCF-Subunits/Alg-Epimerases"/>
</dbReference>
<dbReference type="CAZy" id="CBM32">
    <property type="family name" value="Carbohydrate-Binding Module Family 32"/>
</dbReference>
<evidence type="ECO:0000256" key="3">
    <source>
        <dbReference type="ARBA" id="ARBA00022786"/>
    </source>
</evidence>
<name>D1CB92_THET1</name>
<dbReference type="InterPro" id="IPR035986">
    <property type="entry name" value="PKD_dom_sf"/>
</dbReference>
<dbReference type="Pfam" id="PF18911">
    <property type="entry name" value="PKD_4"/>
    <property type="match status" value="1"/>
</dbReference>
<dbReference type="InterPro" id="IPR022409">
    <property type="entry name" value="PKD/Chitinase_dom"/>
</dbReference>
<dbReference type="eggNOG" id="COG4412">
    <property type="taxonomic scope" value="Bacteria"/>
</dbReference>
<dbReference type="Pfam" id="PF00754">
    <property type="entry name" value="F5_F8_type_C"/>
    <property type="match status" value="1"/>
</dbReference>
<dbReference type="Gene3D" id="2.60.40.10">
    <property type="entry name" value="Immunoglobulins"/>
    <property type="match status" value="1"/>
</dbReference>
<dbReference type="CDD" id="cd00146">
    <property type="entry name" value="PKD"/>
    <property type="match status" value="1"/>
</dbReference>
<dbReference type="eggNOG" id="COG3420">
    <property type="taxonomic scope" value="Bacteria"/>
</dbReference>
<feature type="domain" description="PKD" evidence="5">
    <location>
        <begin position="439"/>
        <end position="506"/>
    </location>
</feature>
<dbReference type="Pfam" id="PF20773">
    <property type="entry name" value="InhA-like_MAM"/>
    <property type="match status" value="1"/>
</dbReference>
<keyword evidence="3" id="KW-0833">Ubl conjugation pathway</keyword>
<dbReference type="SMART" id="SM00710">
    <property type="entry name" value="PbH1"/>
    <property type="match status" value="10"/>
</dbReference>
<dbReference type="NCBIfam" id="TIGR03804">
    <property type="entry name" value="para_beta_helix"/>
    <property type="match status" value="1"/>
</dbReference>
<comment type="pathway">
    <text evidence="1">Protein modification; protein ubiquitination.</text>
</comment>
<dbReference type="InterPro" id="IPR000601">
    <property type="entry name" value="PKD_dom"/>
</dbReference>
<dbReference type="InterPro" id="IPR011050">
    <property type="entry name" value="Pectin_lyase_fold/virulence"/>
</dbReference>
<dbReference type="OrthoDB" id="9802683at2"/>
<dbReference type="Pfam" id="PF05048">
    <property type="entry name" value="NosD"/>
    <property type="match status" value="1"/>
</dbReference>
<dbReference type="SUPFAM" id="SSF49785">
    <property type="entry name" value="Galactose-binding domain-like"/>
    <property type="match status" value="2"/>
</dbReference>
<accession>D1CB92</accession>
<keyword evidence="7" id="KW-1185">Reference proteome</keyword>
<dbReference type="InterPro" id="IPR007742">
    <property type="entry name" value="NosD_dom"/>
</dbReference>
<dbReference type="InterPro" id="IPR039448">
    <property type="entry name" value="Beta_helix"/>
</dbReference>
<dbReference type="HOGENOM" id="CLU_260844_0_0_0"/>
<feature type="domain" description="F5/8 type C" evidence="4">
    <location>
        <begin position="1155"/>
        <end position="1284"/>
    </location>
</feature>
<organism evidence="6 7">
    <name type="scientific">Thermobaculum terrenum (strain ATCC BAA-798 / CCMEE 7001 / YNP1)</name>
    <dbReference type="NCBI Taxonomy" id="525904"/>
    <lineage>
        <taxon>Bacteria</taxon>
        <taxon>Bacillati</taxon>
        <taxon>Chloroflexota</taxon>
        <taxon>Chloroflexia</taxon>
        <taxon>Candidatus Thermobaculales</taxon>
        <taxon>Candidatus Thermobaculaceae</taxon>
        <taxon>Thermobaculum</taxon>
    </lineage>
</organism>
<dbReference type="KEGG" id="ttr:Tter_1143"/>
<dbReference type="RefSeq" id="WP_012875092.1">
    <property type="nucleotide sequence ID" value="NC_013525.1"/>
</dbReference>
<dbReference type="InterPro" id="IPR008979">
    <property type="entry name" value="Galactose-bd-like_sf"/>
</dbReference>
<sequence length="1309" mass="145681">MKHLTNIRRSLTAGIILVALLLFNNLSVGLDVVHAQEELVVPTPGMVITQDVTFRPGEYYFPNGEGIVIAADNITVDGNGAVLVGPGRAGDPESFLGTAVTSTGHSNVVLKNLTAKGFQLGLKVTNGQNWTITGNNFSDNYTDPDFGWGDGPNFGAVMLVSVHRSAITNNRGERVWNGLHLRYSNENTIRDNYFSHCSNVCLKMWASSRNLIENNVMNYGIRVAPGEVHARDSTSVLIETGSNDNRFLYNDFTHGGDGVFIRPLNGYLSTGNYFEGNDASYAHNNAWECWSPGNIFIRNKGNYSSYGFWLGGSDHTVLIGNEAAYNGTIKANAPEPFGNAGIAVVHGSSSHFIMSGNYVHDNKNVGVAIGYKPGYEAYHWIIQQNRIENNATYGIYMYDTRWVDLAGNVLTGNGQGAIYRGSNVSDIFEREATMDDKAPEAHATISARTVYVGEPVTFDASASSDPQGRELMFRWDLGDGDISESPLVTHTYVDPGFYRVGLTVNNGHLADLTWFDVYVTLKGTEVGTEGVDPSSWQAKIPARTVEWVVDPSPPDRIGNPALRSGAAPNLDRGIAREVVVPEGSPTLSFDTYYQIEQGYDFGFVQVSTDGGHTFRSLANEHTTTQTANDAIQLVKDNVPGFTGESGGWRIETFDLSQYAGQTLLLAFRYVTDPGVDEPGWWVDNIRVGTQLISDGSTLDGWSPLVIEEEAPYAYIKIDSDHRVVGDDSVRIESNAATGIWSYFAPDGTWDLSDKDYVALWISFAHEVVGGFNDPQPVIRLMTDDSNYLEYTPRINYLNPSTVPYSEARDGWQWLQIPLSGNADWVRTSYGQPDISHVRSIEIATHGSSGRYKLWLDGLIFGANPPEPQITPNIALNSEAQGYPSPEASYTFNGDWNLPEYDNLWAPLDGYTNNGKIWSNWNSGHRYDWYEVRFEYTREINKLVLDFVSFGSRLQPPRSFQVFYWQHGAWYEVENQDRSSSAPVEGTNTVTFDPVFTDKVRVRVENVSSRKGRGTYVGISELELFNTRNIAGNSKGSSAGLGTPEPVVSSNLDLSWLPLDGSIKPSSMWKPDVGDNNPSYGVDFHRLKLFNRVTFYLSERGLPSEVRVQYWTGSSWADVAHPWWMSNRIVAGRNIVSFDTVRSRKIRIIFPSNSRSQLLELEVVNANLLSGHEITPSASYTSPYDTLWGPLDGSYASSPRWTSWNSHNAQDWYAVDLGVEMVFSRVNLFFYNDNGGVQPPSGYRVQYWDGNSWVDVQEILRYPAQPSEGFNTVIFEPVRSRKVRVLGTNQNPVNFGVYIGLTEIELFRWE</sequence>
<dbReference type="InterPro" id="IPR006626">
    <property type="entry name" value="PbH1"/>
</dbReference>